<name>A0A3B8WQI0_MARNT</name>
<reference evidence="1 2" key="1">
    <citation type="journal article" date="2018" name="Nat. Biotechnol.">
        <title>A standardized bacterial taxonomy based on genome phylogeny substantially revises the tree of life.</title>
        <authorList>
            <person name="Parks D.H."/>
            <person name="Chuvochina M."/>
            <person name="Waite D.W."/>
            <person name="Rinke C."/>
            <person name="Skarshewski A."/>
            <person name="Chaumeil P.A."/>
            <person name="Hugenholtz P."/>
        </authorList>
    </citation>
    <scope>NUCLEOTIDE SEQUENCE [LARGE SCALE GENOMIC DNA]</scope>
    <source>
        <strain evidence="1">UBA9049</strain>
    </source>
</reference>
<comment type="caution">
    <text evidence="1">The sequence shown here is derived from an EMBL/GenBank/DDBJ whole genome shotgun (WGS) entry which is preliminary data.</text>
</comment>
<evidence type="ECO:0000313" key="1">
    <source>
        <dbReference type="EMBL" id="HAC30192.1"/>
    </source>
</evidence>
<dbReference type="Proteomes" id="UP000261325">
    <property type="component" value="Unassembled WGS sequence"/>
</dbReference>
<gene>
    <name evidence="1" type="ORF">DCF82_20650</name>
</gene>
<protein>
    <submittedName>
        <fullName evidence="1">Stress response kinase A</fullName>
    </submittedName>
</protein>
<proteinExistence type="predicted"/>
<feature type="non-terminal residue" evidence="1">
    <location>
        <position position="45"/>
    </location>
</feature>
<dbReference type="AlphaFoldDB" id="A0A3B8WQI0"/>
<sequence length="45" mass="4934">MQTEPPAITPSSHPYDALTPEVILDAIEAEGFEVNGRLFALNSYE</sequence>
<accession>A0A3B8WQI0</accession>
<keyword evidence="1" id="KW-0418">Kinase</keyword>
<dbReference type="EMBL" id="DLYI01000283">
    <property type="protein sequence ID" value="HAC30192.1"/>
    <property type="molecule type" value="Genomic_DNA"/>
</dbReference>
<evidence type="ECO:0000313" key="2">
    <source>
        <dbReference type="Proteomes" id="UP000261325"/>
    </source>
</evidence>
<dbReference type="Gene3D" id="3.30.200.70">
    <property type="match status" value="1"/>
</dbReference>
<organism evidence="1 2">
    <name type="scientific">Marinobacter nauticus</name>
    <name type="common">Marinobacter hydrocarbonoclasticus</name>
    <name type="synonym">Marinobacter aquaeolei</name>
    <dbReference type="NCBI Taxonomy" id="2743"/>
    <lineage>
        <taxon>Bacteria</taxon>
        <taxon>Pseudomonadati</taxon>
        <taxon>Pseudomonadota</taxon>
        <taxon>Gammaproteobacteria</taxon>
        <taxon>Pseudomonadales</taxon>
        <taxon>Marinobacteraceae</taxon>
        <taxon>Marinobacter</taxon>
    </lineage>
</organism>
<dbReference type="GO" id="GO:0016301">
    <property type="term" value="F:kinase activity"/>
    <property type="evidence" value="ECO:0007669"/>
    <property type="project" value="UniProtKB-KW"/>
</dbReference>
<keyword evidence="1" id="KW-0808">Transferase</keyword>